<dbReference type="Proteomes" id="UP000789342">
    <property type="component" value="Unassembled WGS sequence"/>
</dbReference>
<accession>A0A9N9A6N7</accession>
<name>A0A9N9A6N7_9GLOM</name>
<proteinExistence type="predicted"/>
<dbReference type="AlphaFoldDB" id="A0A9N9A6N7"/>
<feature type="non-terminal residue" evidence="1">
    <location>
        <position position="1"/>
    </location>
</feature>
<keyword evidence="2" id="KW-1185">Reference proteome</keyword>
<sequence>HFGRALSGNSLHLWQGPVAQALILKLPNIESSYAFCLYLSRHSIIGKINLPYFLLRAPTWLFGFKT</sequence>
<protein>
    <submittedName>
        <fullName evidence="1">4107_t:CDS:1</fullName>
    </submittedName>
</protein>
<dbReference type="EMBL" id="CAJVPV010002126">
    <property type="protein sequence ID" value="CAG8518381.1"/>
    <property type="molecule type" value="Genomic_DNA"/>
</dbReference>
<comment type="caution">
    <text evidence="1">The sequence shown here is derived from an EMBL/GenBank/DDBJ whole genome shotgun (WGS) entry which is preliminary data.</text>
</comment>
<reference evidence="1" key="1">
    <citation type="submission" date="2021-06" db="EMBL/GenBank/DDBJ databases">
        <authorList>
            <person name="Kallberg Y."/>
            <person name="Tangrot J."/>
            <person name="Rosling A."/>
        </authorList>
    </citation>
    <scope>NUCLEOTIDE SEQUENCE</scope>
    <source>
        <strain evidence="1">CL551</strain>
    </source>
</reference>
<evidence type="ECO:0000313" key="1">
    <source>
        <dbReference type="EMBL" id="CAG8518381.1"/>
    </source>
</evidence>
<evidence type="ECO:0000313" key="2">
    <source>
        <dbReference type="Proteomes" id="UP000789342"/>
    </source>
</evidence>
<gene>
    <name evidence="1" type="ORF">AMORRO_LOCUS4078</name>
</gene>
<organism evidence="1 2">
    <name type="scientific">Acaulospora morrowiae</name>
    <dbReference type="NCBI Taxonomy" id="94023"/>
    <lineage>
        <taxon>Eukaryota</taxon>
        <taxon>Fungi</taxon>
        <taxon>Fungi incertae sedis</taxon>
        <taxon>Mucoromycota</taxon>
        <taxon>Glomeromycotina</taxon>
        <taxon>Glomeromycetes</taxon>
        <taxon>Diversisporales</taxon>
        <taxon>Acaulosporaceae</taxon>
        <taxon>Acaulospora</taxon>
    </lineage>
</organism>